<evidence type="ECO:0000313" key="1">
    <source>
        <dbReference type="EMBL" id="VDN23109.1"/>
    </source>
</evidence>
<name>A0A3P7PW83_DIBLA</name>
<organism evidence="1 2">
    <name type="scientific">Dibothriocephalus latus</name>
    <name type="common">Fish tapeworm</name>
    <name type="synonym">Diphyllobothrium latum</name>
    <dbReference type="NCBI Taxonomy" id="60516"/>
    <lineage>
        <taxon>Eukaryota</taxon>
        <taxon>Metazoa</taxon>
        <taxon>Spiralia</taxon>
        <taxon>Lophotrochozoa</taxon>
        <taxon>Platyhelminthes</taxon>
        <taxon>Cestoda</taxon>
        <taxon>Eucestoda</taxon>
        <taxon>Diphyllobothriidea</taxon>
        <taxon>Diphyllobothriidae</taxon>
        <taxon>Dibothriocephalus</taxon>
    </lineage>
</organism>
<accession>A0A3P7PW83</accession>
<dbReference type="SUPFAM" id="SSF54495">
    <property type="entry name" value="UBC-like"/>
    <property type="match status" value="1"/>
</dbReference>
<dbReference type="EMBL" id="UYRU01073167">
    <property type="protein sequence ID" value="VDN23109.1"/>
    <property type="molecule type" value="Genomic_DNA"/>
</dbReference>
<proteinExistence type="predicted"/>
<keyword evidence="2" id="KW-1185">Reference proteome</keyword>
<dbReference type="Proteomes" id="UP000281553">
    <property type="component" value="Unassembled WGS sequence"/>
</dbReference>
<dbReference type="InterPro" id="IPR016135">
    <property type="entry name" value="UBQ-conjugating_enzyme/RWD"/>
</dbReference>
<dbReference type="OrthoDB" id="9978460at2759"/>
<gene>
    <name evidence="1" type="ORF">DILT_LOCUS14196</name>
</gene>
<sequence>MTCRGGRGYLKDLRSLYLNIGDSTNEQASISSVCGGKLEILLTPSEDNRFRQLSAYSARDPLPHTNFSFKYYPNGGCICLSIMDDWNSCCSFLDVIKAVLFLLANPNFDSANNSFGYLSAEYRDSFEEVCRQFLAGFPIKGEVYPANEKWCEWARANNCFPVSKRNQSGDESPPPIQFTPDVSGPFIFHIPTFCSLSVSFTDSDSRLGLSSCACVKYS</sequence>
<evidence type="ECO:0000313" key="2">
    <source>
        <dbReference type="Proteomes" id="UP000281553"/>
    </source>
</evidence>
<dbReference type="AlphaFoldDB" id="A0A3P7PW83"/>
<dbReference type="Gene3D" id="3.10.110.10">
    <property type="entry name" value="Ubiquitin Conjugating Enzyme"/>
    <property type="match status" value="1"/>
</dbReference>
<protein>
    <submittedName>
        <fullName evidence="1">Uncharacterized protein</fullName>
    </submittedName>
</protein>
<reference evidence="1 2" key="1">
    <citation type="submission" date="2018-11" db="EMBL/GenBank/DDBJ databases">
        <authorList>
            <consortium name="Pathogen Informatics"/>
        </authorList>
    </citation>
    <scope>NUCLEOTIDE SEQUENCE [LARGE SCALE GENOMIC DNA]</scope>
</reference>